<dbReference type="InterPro" id="IPR000644">
    <property type="entry name" value="CBS_dom"/>
</dbReference>
<reference evidence="3" key="1">
    <citation type="submission" date="2017-06" db="EMBL/GenBank/DDBJ databases">
        <authorList>
            <person name="Varghese N."/>
            <person name="Submissions S."/>
        </authorList>
    </citation>
    <scope>NUCLEOTIDE SEQUENCE [LARGE SCALE GENOMIC DNA]</scope>
    <source>
        <strain evidence="3">DSM 27993</strain>
    </source>
</reference>
<dbReference type="EMBL" id="FZNX01000004">
    <property type="protein sequence ID" value="SNR70940.1"/>
    <property type="molecule type" value="Genomic_DNA"/>
</dbReference>
<dbReference type="Proteomes" id="UP000198412">
    <property type="component" value="Unassembled WGS sequence"/>
</dbReference>
<dbReference type="RefSeq" id="WP_089378881.1">
    <property type="nucleotide sequence ID" value="NZ_FZNX01000004.1"/>
</dbReference>
<dbReference type="Pfam" id="PF00571">
    <property type="entry name" value="CBS"/>
    <property type="match status" value="1"/>
</dbReference>
<proteinExistence type="predicted"/>
<protein>
    <submittedName>
        <fullName evidence="2">CBS domain-containing protein</fullName>
    </submittedName>
</protein>
<sequence>MEIAPYILKEFKPFTLDKKVGEVKSFFYKTAFSHFPIVKNNMLIGLISEIDIQGIDEDEKEIGDFQYLFNLFFTEETNNLLDLLKVFASSEANIIPAVDDKKNYLGYFDLIDILHLYNGTPFLNSEGTVLLLEKEIKDFSFSQLCQIVESNNGKVLGTYISETSATTVKITLKFNAQDINEIIQSFRRYQYNVLSKHEEDYYLEDLKDRSEYLQKYLNI</sequence>
<keyword evidence="3" id="KW-1185">Reference proteome</keyword>
<organism evidence="2 3">
    <name type="scientific">Lutibacter flavus</name>
    <dbReference type="NCBI Taxonomy" id="691689"/>
    <lineage>
        <taxon>Bacteria</taxon>
        <taxon>Pseudomonadati</taxon>
        <taxon>Bacteroidota</taxon>
        <taxon>Flavobacteriia</taxon>
        <taxon>Flavobacteriales</taxon>
        <taxon>Flavobacteriaceae</taxon>
        <taxon>Lutibacter</taxon>
    </lineage>
</organism>
<gene>
    <name evidence="2" type="ORF">SAMN04488111_2617</name>
</gene>
<dbReference type="Gene3D" id="3.10.580.10">
    <property type="entry name" value="CBS-domain"/>
    <property type="match status" value="1"/>
</dbReference>
<evidence type="ECO:0000313" key="3">
    <source>
        <dbReference type="Proteomes" id="UP000198412"/>
    </source>
</evidence>
<dbReference type="OrthoDB" id="1523762at2"/>
<dbReference type="SUPFAM" id="SSF54631">
    <property type="entry name" value="CBS-domain pair"/>
    <property type="match status" value="1"/>
</dbReference>
<feature type="domain" description="CBS" evidence="1">
    <location>
        <begin position="15"/>
        <end position="52"/>
    </location>
</feature>
<evidence type="ECO:0000313" key="2">
    <source>
        <dbReference type="EMBL" id="SNR70940.1"/>
    </source>
</evidence>
<name>A0A238YIP6_9FLAO</name>
<evidence type="ECO:0000259" key="1">
    <source>
        <dbReference type="Pfam" id="PF00571"/>
    </source>
</evidence>
<accession>A0A238YIP6</accession>
<dbReference type="InterPro" id="IPR046342">
    <property type="entry name" value="CBS_dom_sf"/>
</dbReference>
<dbReference type="AlphaFoldDB" id="A0A238YIP6"/>